<evidence type="ECO:0000256" key="12">
    <source>
        <dbReference type="ARBA" id="ARBA00023136"/>
    </source>
</evidence>
<reference evidence="16" key="1">
    <citation type="submission" date="2023-07" db="EMBL/GenBank/DDBJ databases">
        <title>Chromosome-level genome assembly of Artemia franciscana.</title>
        <authorList>
            <person name="Jo E."/>
        </authorList>
    </citation>
    <scope>NUCLEOTIDE SEQUENCE</scope>
    <source>
        <tissue evidence="16">Whole body</tissue>
    </source>
</reference>
<dbReference type="GO" id="GO:0004482">
    <property type="term" value="F:mRNA 5'-cap (guanine-N7-)-methyltransferase activity"/>
    <property type="evidence" value="ECO:0007669"/>
    <property type="project" value="UniProtKB-EC"/>
</dbReference>
<evidence type="ECO:0000256" key="3">
    <source>
        <dbReference type="ARBA" id="ARBA00011926"/>
    </source>
</evidence>
<dbReference type="Pfam" id="PF03291">
    <property type="entry name" value="mRNA_G-N7_MeTrfase"/>
    <property type="match status" value="2"/>
</dbReference>
<comment type="caution">
    <text evidence="16">The sequence shown here is derived from an EMBL/GenBank/DDBJ whole genome shotgun (WGS) entry which is preliminary data.</text>
</comment>
<feature type="transmembrane region" description="Helical" evidence="14">
    <location>
        <begin position="348"/>
        <end position="367"/>
    </location>
</feature>
<dbReference type="GO" id="GO:0016020">
    <property type="term" value="C:membrane"/>
    <property type="evidence" value="ECO:0007669"/>
    <property type="project" value="UniProtKB-SubCell"/>
</dbReference>
<dbReference type="EC" id="2.1.1.56" evidence="3"/>
<evidence type="ECO:0000256" key="9">
    <source>
        <dbReference type="ARBA" id="ARBA00022884"/>
    </source>
</evidence>
<dbReference type="InterPro" id="IPR039753">
    <property type="entry name" value="RG7MT1"/>
</dbReference>
<accession>A0AA88I047</accession>
<feature type="transmembrane region" description="Helical" evidence="14">
    <location>
        <begin position="514"/>
        <end position="536"/>
    </location>
</feature>
<feature type="domain" description="MRNA cap 0 methyltransferase" evidence="15">
    <location>
        <begin position="30"/>
        <end position="319"/>
    </location>
</feature>
<organism evidence="16 17">
    <name type="scientific">Artemia franciscana</name>
    <name type="common">Brine shrimp</name>
    <name type="synonym">Artemia sanfranciscana</name>
    <dbReference type="NCBI Taxonomy" id="6661"/>
    <lineage>
        <taxon>Eukaryota</taxon>
        <taxon>Metazoa</taxon>
        <taxon>Ecdysozoa</taxon>
        <taxon>Arthropoda</taxon>
        <taxon>Crustacea</taxon>
        <taxon>Branchiopoda</taxon>
        <taxon>Anostraca</taxon>
        <taxon>Artemiidae</taxon>
        <taxon>Artemia</taxon>
    </lineage>
</organism>
<keyword evidence="12 14" id="KW-0472">Membrane</keyword>
<keyword evidence="5" id="KW-0489">Methyltransferase</keyword>
<evidence type="ECO:0000256" key="8">
    <source>
        <dbReference type="ARBA" id="ARBA00022692"/>
    </source>
</evidence>
<dbReference type="GO" id="GO:0005337">
    <property type="term" value="F:nucleoside transmembrane transporter activity"/>
    <property type="evidence" value="ECO:0007669"/>
    <property type="project" value="InterPro"/>
</dbReference>
<dbReference type="PRINTS" id="PR01130">
    <property type="entry name" value="DERENTRNSPRT"/>
</dbReference>
<gene>
    <name evidence="16" type="ORF">QYM36_006299</name>
</gene>
<evidence type="ECO:0000256" key="10">
    <source>
        <dbReference type="ARBA" id="ARBA00022989"/>
    </source>
</evidence>
<proteinExistence type="inferred from homology"/>
<evidence type="ECO:0000256" key="7">
    <source>
        <dbReference type="ARBA" id="ARBA00022691"/>
    </source>
</evidence>
<evidence type="ECO:0000256" key="4">
    <source>
        <dbReference type="ARBA" id="ARBA00022448"/>
    </source>
</evidence>
<evidence type="ECO:0000256" key="6">
    <source>
        <dbReference type="ARBA" id="ARBA00022679"/>
    </source>
</evidence>
<keyword evidence="10 14" id="KW-1133">Transmembrane helix</keyword>
<evidence type="ECO:0000259" key="15">
    <source>
        <dbReference type="PROSITE" id="PS51562"/>
    </source>
</evidence>
<keyword evidence="4" id="KW-0813">Transport</keyword>
<name>A0AA88I047_ARTSF</name>
<keyword evidence="8 14" id="KW-0812">Transmembrane</keyword>
<keyword evidence="17" id="KW-1185">Reference proteome</keyword>
<comment type="similarity">
    <text evidence="2">Belongs to the SLC29A/ENT transporter (TC 2.A.57) family.</text>
</comment>
<keyword evidence="7" id="KW-0949">S-adenosyl-L-methionine</keyword>
<dbReference type="InterPro" id="IPR029063">
    <property type="entry name" value="SAM-dependent_MTases_sf"/>
</dbReference>
<dbReference type="PANTHER" id="PTHR12189">
    <property type="entry name" value="MRNA GUANINE-7- METHYLTRANSFERASE"/>
    <property type="match status" value="1"/>
</dbReference>
<dbReference type="SUPFAM" id="SSF103473">
    <property type="entry name" value="MFS general substrate transporter"/>
    <property type="match status" value="1"/>
</dbReference>
<dbReference type="PROSITE" id="PS51562">
    <property type="entry name" value="RNA_CAP0_MT"/>
    <property type="match status" value="1"/>
</dbReference>
<keyword evidence="6" id="KW-0808">Transferase</keyword>
<dbReference type="Pfam" id="PF01733">
    <property type="entry name" value="Nucleoside_tran"/>
    <property type="match status" value="1"/>
</dbReference>
<feature type="transmembrane region" description="Helical" evidence="14">
    <location>
        <begin position="614"/>
        <end position="640"/>
    </location>
</feature>
<dbReference type="GO" id="GO:0005634">
    <property type="term" value="C:nucleus"/>
    <property type="evidence" value="ECO:0007669"/>
    <property type="project" value="TreeGrafter"/>
</dbReference>
<evidence type="ECO:0000313" key="16">
    <source>
        <dbReference type="EMBL" id="KAK2717474.1"/>
    </source>
</evidence>
<evidence type="ECO:0000313" key="17">
    <source>
        <dbReference type="Proteomes" id="UP001187531"/>
    </source>
</evidence>
<dbReference type="EMBL" id="JAVRJZ010000010">
    <property type="protein sequence ID" value="KAK2717474.1"/>
    <property type="molecule type" value="Genomic_DNA"/>
</dbReference>
<dbReference type="InterPro" id="IPR004971">
    <property type="entry name" value="mRNA_G-N7_MeTrfase_dom"/>
</dbReference>
<dbReference type="Proteomes" id="UP001187531">
    <property type="component" value="Unassembled WGS sequence"/>
</dbReference>
<evidence type="ECO:0000256" key="11">
    <source>
        <dbReference type="ARBA" id="ARBA00023042"/>
    </source>
</evidence>
<feature type="transmembrane region" description="Helical" evidence="14">
    <location>
        <begin position="382"/>
        <end position="404"/>
    </location>
</feature>
<evidence type="ECO:0000256" key="14">
    <source>
        <dbReference type="SAM" id="Phobius"/>
    </source>
</evidence>
<feature type="transmembrane region" description="Helical" evidence="14">
    <location>
        <begin position="482"/>
        <end position="502"/>
    </location>
</feature>
<feature type="transmembrane region" description="Helical" evidence="14">
    <location>
        <begin position="542"/>
        <end position="561"/>
    </location>
</feature>
<evidence type="ECO:0000256" key="1">
    <source>
        <dbReference type="ARBA" id="ARBA00004141"/>
    </source>
</evidence>
<dbReference type="AlphaFoldDB" id="A0AA88I047"/>
<dbReference type="GO" id="GO:0003723">
    <property type="term" value="F:RNA binding"/>
    <property type="evidence" value="ECO:0007669"/>
    <property type="project" value="UniProtKB-KW"/>
</dbReference>
<feature type="transmembrane region" description="Helical" evidence="14">
    <location>
        <begin position="573"/>
        <end position="594"/>
    </location>
</feature>
<dbReference type="CDD" id="cd02440">
    <property type="entry name" value="AdoMet_MTases"/>
    <property type="match status" value="1"/>
</dbReference>
<keyword evidence="11" id="KW-0507">mRNA processing</keyword>
<keyword evidence="9" id="KW-0694">RNA-binding</keyword>
<feature type="transmembrane region" description="Helical" evidence="14">
    <location>
        <begin position="416"/>
        <end position="436"/>
    </location>
</feature>
<keyword evidence="11" id="KW-0506">mRNA capping</keyword>
<evidence type="ECO:0000256" key="13">
    <source>
        <dbReference type="ARBA" id="ARBA00044712"/>
    </source>
</evidence>
<dbReference type="Gene3D" id="3.40.50.150">
    <property type="entry name" value="Vaccinia Virus protein VP39"/>
    <property type="match status" value="1"/>
</dbReference>
<protein>
    <recommendedName>
        <fullName evidence="3">mRNA (guanine-N(7))-methyltransferase</fullName>
        <ecNumber evidence="3">2.1.1.56</ecNumber>
    </recommendedName>
</protein>
<evidence type="ECO:0000256" key="2">
    <source>
        <dbReference type="ARBA" id="ARBA00007965"/>
    </source>
</evidence>
<dbReference type="InterPro" id="IPR036259">
    <property type="entry name" value="MFS_trans_sf"/>
</dbReference>
<sequence length="641" mass="73174">MMAESHSLASAVANFYNNLEEKGIESRTESRILYMRNFNNWVKSVLIGEARRHLDMDEKIVVMDLGCGKGGDLPKWDKSSVGKIVLSDIAEKSLEQCKNRFESRNRSYEAEFILADATRDTLRDKLKDKEMMFDIVSCQFMLHYSFESLRQANKFLQNVASNLRPGGFFIGTTTDGFEIMRRLKEVNSPSEVARNGDESEAVVPEDKEVYKLKKFGNSIYSVEFPEDAQLSPPPLFGSKYNFHLEGVVDCPEFLVYFPTLQRLAKAHNLELIMKSRFEDFVQRNISKERDLLNRIDSLERYPSQNPVGNAETDYNHVKKPEYEKMTVGTLSKDEWEAMSIDSSGWKGAFYWSTLGLLLCLGMAVGFYQNTVFGIAAQLPQNYMGAVIIGNNISGTINSLVEIIFSAISPDNSAKAIFYFMSAVLVILLCLLTLVLLHNNRFYSHYRQEFKRRQKDEETVSGRKTQIQYWHVIKTCYPQCQNIFLIMFVTLTVFPAIQMNVASINSWMGKWFTQITCFLTFNLTAFLGALITSWVQWPGPEYLWIPVWLRILFIPIFLFCNYQPKGLTRTAPIFISIDWVYWIIGILFGLSQGYFSSLAMMYGPKTVKPEEQSTAGKFCGAFLISGIIAAIAFSFALPLIVS</sequence>
<dbReference type="SUPFAM" id="SSF53335">
    <property type="entry name" value="S-adenosyl-L-methionine-dependent methyltransferases"/>
    <property type="match status" value="1"/>
</dbReference>
<dbReference type="PANTHER" id="PTHR12189:SF2">
    <property type="entry name" value="MRNA CAP GUANINE-N7 METHYLTRANSFERASE"/>
    <property type="match status" value="1"/>
</dbReference>
<evidence type="ECO:0000256" key="5">
    <source>
        <dbReference type="ARBA" id="ARBA00022603"/>
    </source>
</evidence>
<comment type="subcellular location">
    <subcellularLocation>
        <location evidence="1">Membrane</location>
        <topology evidence="1">Multi-pass membrane protein</topology>
    </subcellularLocation>
</comment>
<comment type="catalytic activity">
    <reaction evidence="13">
        <text>a 5'-end (5'-triphosphoguanosine)-ribonucleoside in mRNA + S-adenosyl-L-methionine = a 5'-end (N(7)-methyl 5'-triphosphoguanosine)-ribonucleoside in mRNA + S-adenosyl-L-homocysteine</text>
        <dbReference type="Rhea" id="RHEA:67008"/>
        <dbReference type="Rhea" id="RHEA-COMP:17166"/>
        <dbReference type="Rhea" id="RHEA-COMP:17167"/>
        <dbReference type="ChEBI" id="CHEBI:57856"/>
        <dbReference type="ChEBI" id="CHEBI:59789"/>
        <dbReference type="ChEBI" id="CHEBI:156461"/>
        <dbReference type="ChEBI" id="CHEBI:167617"/>
        <dbReference type="EC" id="2.1.1.56"/>
    </reaction>
</comment>
<dbReference type="InterPro" id="IPR002259">
    <property type="entry name" value="Eqnu_transpt"/>
</dbReference>